<keyword evidence="2" id="KW-1185">Reference proteome</keyword>
<dbReference type="EMBL" id="JAQIZT010000001">
    <property type="protein sequence ID" value="KAJ7010306.1"/>
    <property type="molecule type" value="Genomic_DNA"/>
</dbReference>
<reference evidence="1 2" key="1">
    <citation type="journal article" date="2023" name="Mol. Ecol. Resour.">
        <title>Chromosome-level genome assembly of a triploid poplar Populus alba 'Berolinensis'.</title>
        <authorList>
            <person name="Chen S."/>
            <person name="Yu Y."/>
            <person name="Wang X."/>
            <person name="Wang S."/>
            <person name="Zhang T."/>
            <person name="Zhou Y."/>
            <person name="He R."/>
            <person name="Meng N."/>
            <person name="Wang Y."/>
            <person name="Liu W."/>
            <person name="Liu Z."/>
            <person name="Liu J."/>
            <person name="Guo Q."/>
            <person name="Huang H."/>
            <person name="Sederoff R.R."/>
            <person name="Wang G."/>
            <person name="Qu G."/>
            <person name="Chen S."/>
        </authorList>
    </citation>
    <scope>NUCLEOTIDE SEQUENCE [LARGE SCALE GENOMIC DNA]</scope>
    <source>
        <strain evidence="1">SC-2020</strain>
    </source>
</reference>
<dbReference type="Proteomes" id="UP001164929">
    <property type="component" value="Chromosome 1"/>
</dbReference>
<evidence type="ECO:0000313" key="2">
    <source>
        <dbReference type="Proteomes" id="UP001164929"/>
    </source>
</evidence>
<evidence type="ECO:0000313" key="1">
    <source>
        <dbReference type="EMBL" id="KAJ7010306.1"/>
    </source>
</evidence>
<sequence>MGLCPGMGLKAGGCRRGAVVDLNAKEVNESIIAPGIFCFVL</sequence>
<protein>
    <submittedName>
        <fullName evidence="1">Uncharacterized protein</fullName>
    </submittedName>
</protein>
<dbReference type="AlphaFoldDB" id="A0AAD6RK74"/>
<comment type="caution">
    <text evidence="1">The sequence shown here is derived from an EMBL/GenBank/DDBJ whole genome shotgun (WGS) entry which is preliminary data.</text>
</comment>
<name>A0AAD6RK74_9ROSI</name>
<gene>
    <name evidence="1" type="ORF">NC653_000906</name>
</gene>
<proteinExistence type="predicted"/>
<accession>A0AAD6RK74</accession>
<organism evidence="1 2">
    <name type="scientific">Populus alba x Populus x berolinensis</name>
    <dbReference type="NCBI Taxonomy" id="444605"/>
    <lineage>
        <taxon>Eukaryota</taxon>
        <taxon>Viridiplantae</taxon>
        <taxon>Streptophyta</taxon>
        <taxon>Embryophyta</taxon>
        <taxon>Tracheophyta</taxon>
        <taxon>Spermatophyta</taxon>
        <taxon>Magnoliopsida</taxon>
        <taxon>eudicotyledons</taxon>
        <taxon>Gunneridae</taxon>
        <taxon>Pentapetalae</taxon>
        <taxon>rosids</taxon>
        <taxon>fabids</taxon>
        <taxon>Malpighiales</taxon>
        <taxon>Salicaceae</taxon>
        <taxon>Saliceae</taxon>
        <taxon>Populus</taxon>
    </lineage>
</organism>